<dbReference type="GO" id="GO:0055088">
    <property type="term" value="P:lipid homeostasis"/>
    <property type="evidence" value="ECO:0007669"/>
    <property type="project" value="InterPro"/>
</dbReference>
<dbReference type="Proteomes" id="UP001172673">
    <property type="component" value="Unassembled WGS sequence"/>
</dbReference>
<feature type="region of interest" description="Disordered" evidence="1">
    <location>
        <begin position="57"/>
        <end position="224"/>
    </location>
</feature>
<dbReference type="GO" id="GO:0006998">
    <property type="term" value="P:nuclear envelope organization"/>
    <property type="evidence" value="ECO:0007669"/>
    <property type="project" value="InterPro"/>
</dbReference>
<sequence length="463" mass="52068">MAFRGTESPMDFEWQGHGPVDPNSPFHKRILDMQAKKRKAHDAIMVQKMLTVAGTHSDFMSPQKSSFPTLREPNNQPFFFSDAPAPSPQPSPFRAPSFTTPRKPFDVDFSSPPDNSSPLAPTDNEETPDAKPLPPIPVEFRSSPLKEEKKRSSLSGLFGRFAPSPGRGEIRKANSDAIARRIHKKRRRAQKFDRSLVLKTNDSPEDSDDESTPSPTEPGPRKKPVEEVGWITGLFTFIHTYPDAPSIIAKYLQVFFNAAILGGCLYMFWSFYATIQADVDRASQETMAEVLTEMAQCSKNYVENRCGADTRLPALETVCSNWELCMNRDPSAVKRARLSAHTFAEIFNSFVEPISLKTMIFTITLVVVGLVVNNATFSLYRRQQEHQYGGMYRPPSGSYMHPQQLGQLGQYPLSPGTPFPQQHYVGWQGDTGFGGQQQLDYSRSPSKDHRSRSRSPEKKRIQL</sequence>
<feature type="compositionally biased region" description="Polar residues" evidence="1">
    <location>
        <begin position="58"/>
        <end position="76"/>
    </location>
</feature>
<dbReference type="AlphaFoldDB" id="A0AA39CFZ2"/>
<gene>
    <name evidence="4" type="ORF">H2200_008705</name>
</gene>
<evidence type="ECO:0000256" key="2">
    <source>
        <dbReference type="SAM" id="Phobius"/>
    </source>
</evidence>
<accession>A0AA39CFZ2</accession>
<proteinExistence type="predicted"/>
<reference evidence="4" key="1">
    <citation type="submission" date="2022-10" db="EMBL/GenBank/DDBJ databases">
        <title>Culturing micro-colonial fungi from biological soil crusts in the Mojave desert and describing Neophaeococcomyces mojavensis, and introducing the new genera and species Taxawa tesnikishii.</title>
        <authorList>
            <person name="Kurbessoian T."/>
            <person name="Stajich J.E."/>
        </authorList>
    </citation>
    <scope>NUCLEOTIDE SEQUENCE</scope>
    <source>
        <strain evidence="4">TK_41</strain>
    </source>
</reference>
<dbReference type="SMART" id="SM01042">
    <property type="entry name" value="Brr6_like_C_C"/>
    <property type="match status" value="1"/>
</dbReference>
<protein>
    <recommendedName>
        <fullName evidence="3">Brl1/Brr6 domain-containing protein</fullName>
    </recommendedName>
</protein>
<feature type="compositionally biased region" description="Basic and acidic residues" evidence="1">
    <location>
        <begin position="454"/>
        <end position="463"/>
    </location>
</feature>
<feature type="compositionally biased region" description="Basic residues" evidence="1">
    <location>
        <begin position="180"/>
        <end position="189"/>
    </location>
</feature>
<keyword evidence="2" id="KW-1133">Transmembrane helix</keyword>
<name>A0AA39CFZ2_9EURO</name>
<organism evidence="4 5">
    <name type="scientific">Cladophialophora chaetospira</name>
    <dbReference type="NCBI Taxonomy" id="386627"/>
    <lineage>
        <taxon>Eukaryota</taxon>
        <taxon>Fungi</taxon>
        <taxon>Dikarya</taxon>
        <taxon>Ascomycota</taxon>
        <taxon>Pezizomycotina</taxon>
        <taxon>Eurotiomycetes</taxon>
        <taxon>Chaetothyriomycetidae</taxon>
        <taxon>Chaetothyriales</taxon>
        <taxon>Herpotrichiellaceae</taxon>
        <taxon>Cladophialophora</taxon>
    </lineage>
</organism>
<keyword evidence="5" id="KW-1185">Reference proteome</keyword>
<feature type="transmembrane region" description="Helical" evidence="2">
    <location>
        <begin position="359"/>
        <end position="380"/>
    </location>
</feature>
<comment type="caution">
    <text evidence="4">The sequence shown here is derived from an EMBL/GenBank/DDBJ whole genome shotgun (WGS) entry which is preliminary data.</text>
</comment>
<feature type="transmembrane region" description="Helical" evidence="2">
    <location>
        <begin position="254"/>
        <end position="275"/>
    </location>
</feature>
<dbReference type="InterPro" id="IPR018767">
    <property type="entry name" value="Brl1/Brr6_dom"/>
</dbReference>
<feature type="region of interest" description="Disordered" evidence="1">
    <location>
        <begin position="1"/>
        <end position="26"/>
    </location>
</feature>
<dbReference type="EMBL" id="JAPDRK010000013">
    <property type="protein sequence ID" value="KAJ9606697.1"/>
    <property type="molecule type" value="Genomic_DNA"/>
</dbReference>
<dbReference type="InterPro" id="IPR040202">
    <property type="entry name" value="Brl1/Brr6"/>
</dbReference>
<keyword evidence="2" id="KW-0812">Transmembrane</keyword>
<dbReference type="Pfam" id="PF10104">
    <property type="entry name" value="Brr6_like_C_C"/>
    <property type="match status" value="1"/>
</dbReference>
<evidence type="ECO:0000313" key="5">
    <source>
        <dbReference type="Proteomes" id="UP001172673"/>
    </source>
</evidence>
<feature type="domain" description="Brl1/Brr6" evidence="3">
    <location>
        <begin position="248"/>
        <end position="381"/>
    </location>
</feature>
<dbReference type="PANTHER" id="PTHR28136:SF1">
    <property type="entry name" value="NUCLEUS EXPORT PROTEIN BRL1"/>
    <property type="match status" value="1"/>
</dbReference>
<dbReference type="PANTHER" id="PTHR28136">
    <property type="entry name" value="NUCLEUS EXPORT PROTEIN BRR6"/>
    <property type="match status" value="1"/>
</dbReference>
<evidence type="ECO:0000256" key="1">
    <source>
        <dbReference type="SAM" id="MobiDB-lite"/>
    </source>
</evidence>
<evidence type="ECO:0000259" key="3">
    <source>
        <dbReference type="SMART" id="SM01042"/>
    </source>
</evidence>
<dbReference type="GO" id="GO:0031965">
    <property type="term" value="C:nuclear membrane"/>
    <property type="evidence" value="ECO:0007669"/>
    <property type="project" value="InterPro"/>
</dbReference>
<feature type="region of interest" description="Disordered" evidence="1">
    <location>
        <begin position="425"/>
        <end position="463"/>
    </location>
</feature>
<keyword evidence="2" id="KW-0472">Membrane</keyword>
<evidence type="ECO:0000313" key="4">
    <source>
        <dbReference type="EMBL" id="KAJ9606697.1"/>
    </source>
</evidence>